<dbReference type="PANTHER" id="PTHR47186">
    <property type="entry name" value="LEUCINE-RICH REPEAT-CONTAINING PROTEIN 57"/>
    <property type="match status" value="1"/>
</dbReference>
<accession>A0A5K1HG36</accession>
<organism evidence="1">
    <name type="scientific">Nymphaea colorata</name>
    <name type="common">pocket water lily</name>
    <dbReference type="NCBI Taxonomy" id="210225"/>
    <lineage>
        <taxon>Eukaryota</taxon>
        <taxon>Viridiplantae</taxon>
        <taxon>Streptophyta</taxon>
        <taxon>Embryophyta</taxon>
        <taxon>Tracheophyta</taxon>
        <taxon>Spermatophyta</taxon>
        <taxon>Magnoliopsida</taxon>
        <taxon>Nymphaeales</taxon>
        <taxon>Nymphaeaceae</taxon>
        <taxon>Nymphaea</taxon>
    </lineage>
</organism>
<dbReference type="Gene3D" id="3.80.10.10">
    <property type="entry name" value="Ribonuclease Inhibitor"/>
    <property type="match status" value="1"/>
</dbReference>
<proteinExistence type="predicted"/>
<protein>
    <submittedName>
        <fullName evidence="1">Uncharacterized protein</fullName>
    </submittedName>
</protein>
<dbReference type="InterPro" id="IPR032675">
    <property type="entry name" value="LRR_dom_sf"/>
</dbReference>
<dbReference type="PANTHER" id="PTHR47186:SF3">
    <property type="entry name" value="OS09G0267800 PROTEIN"/>
    <property type="match status" value="1"/>
</dbReference>
<dbReference type="EMBL" id="LR721828">
    <property type="protein sequence ID" value="VVW84224.1"/>
    <property type="molecule type" value="Genomic_DNA"/>
</dbReference>
<sequence>MVAQFNRRLCNLLTLDLCYSQIEELHKEMGKLCNLRHLGLKDTVKLEFVAEGLGKLTNLRTLHRFMDAMTK</sequence>
<reference evidence="1" key="1">
    <citation type="submission" date="2019-09" db="EMBL/GenBank/DDBJ databases">
        <authorList>
            <person name="Zhang L."/>
        </authorList>
    </citation>
    <scope>NUCLEOTIDE SEQUENCE</scope>
</reference>
<evidence type="ECO:0000313" key="1">
    <source>
        <dbReference type="EMBL" id="VVW84224.1"/>
    </source>
</evidence>
<dbReference type="SUPFAM" id="SSF52058">
    <property type="entry name" value="L domain-like"/>
    <property type="match status" value="1"/>
</dbReference>
<gene>
    <name evidence="1" type="ORF">NYM_LOCUS28929</name>
</gene>
<name>A0A5K1HG36_9MAGN</name>
<dbReference type="AlphaFoldDB" id="A0A5K1HG36"/>